<keyword evidence="6" id="KW-0346">Stress response</keyword>
<dbReference type="EMBL" id="MU150311">
    <property type="protein sequence ID" value="KAF9459770.1"/>
    <property type="molecule type" value="Genomic_DNA"/>
</dbReference>
<evidence type="ECO:0000256" key="5">
    <source>
        <dbReference type="ARBA" id="ARBA00022845"/>
    </source>
</evidence>
<evidence type="ECO:0000256" key="6">
    <source>
        <dbReference type="ARBA" id="ARBA00023016"/>
    </source>
</evidence>
<organism evidence="8 9">
    <name type="scientific">Collybia nuda</name>
    <dbReference type="NCBI Taxonomy" id="64659"/>
    <lineage>
        <taxon>Eukaryota</taxon>
        <taxon>Fungi</taxon>
        <taxon>Dikarya</taxon>
        <taxon>Basidiomycota</taxon>
        <taxon>Agaricomycotina</taxon>
        <taxon>Agaricomycetes</taxon>
        <taxon>Agaricomycetidae</taxon>
        <taxon>Agaricales</taxon>
        <taxon>Tricholomatineae</taxon>
        <taxon>Clitocybaceae</taxon>
        <taxon>Collybia</taxon>
    </lineage>
</organism>
<dbReference type="InterPro" id="IPR023582">
    <property type="entry name" value="Impact"/>
</dbReference>
<evidence type="ECO:0000256" key="1">
    <source>
        <dbReference type="ARBA" id="ARBA00004496"/>
    </source>
</evidence>
<dbReference type="SUPFAM" id="SSF54495">
    <property type="entry name" value="UBC-like"/>
    <property type="match status" value="1"/>
</dbReference>
<name>A0A9P5Y1Z3_9AGAR</name>
<dbReference type="AlphaFoldDB" id="A0A9P5Y1Z3"/>
<evidence type="ECO:0000256" key="3">
    <source>
        <dbReference type="ARBA" id="ARBA00022490"/>
    </source>
</evidence>
<dbReference type="Gene3D" id="3.30.230.30">
    <property type="entry name" value="Impact, N-terminal domain"/>
    <property type="match status" value="1"/>
</dbReference>
<gene>
    <name evidence="8" type="ORF">BDZ94DRAFT_1224329</name>
</gene>
<feature type="domain" description="RWD" evidence="7">
    <location>
        <begin position="36"/>
        <end position="162"/>
    </location>
</feature>
<comment type="caution">
    <text evidence="8">The sequence shown here is derived from an EMBL/GenBank/DDBJ whole genome shotgun (WGS) entry which is preliminary data.</text>
</comment>
<dbReference type="GO" id="GO:0005737">
    <property type="term" value="C:cytoplasm"/>
    <property type="evidence" value="ECO:0007669"/>
    <property type="project" value="UniProtKB-SubCell"/>
</dbReference>
<protein>
    <submittedName>
        <fullName evidence="8">Imprinted and ancient</fullName>
    </submittedName>
</protein>
<dbReference type="Gene3D" id="3.10.110.10">
    <property type="entry name" value="Ubiquitin Conjugating Enzyme"/>
    <property type="match status" value="1"/>
</dbReference>
<keyword evidence="4" id="KW-0678">Repressor</keyword>
<dbReference type="InterPro" id="IPR016135">
    <property type="entry name" value="UBQ-conjugating_enzyme/RWD"/>
</dbReference>
<dbReference type="Pfam" id="PF01205">
    <property type="entry name" value="Impact_N"/>
    <property type="match status" value="1"/>
</dbReference>
<dbReference type="OrthoDB" id="69641at2759"/>
<comment type="similarity">
    <text evidence="2">Belongs to the IMPACT family.</text>
</comment>
<keyword evidence="5" id="KW-0810">Translation regulation</keyword>
<dbReference type="GO" id="GO:0006446">
    <property type="term" value="P:regulation of translational initiation"/>
    <property type="evidence" value="ECO:0007669"/>
    <property type="project" value="TreeGrafter"/>
</dbReference>
<comment type="subcellular location">
    <subcellularLocation>
        <location evidence="1">Cytoplasm</location>
    </subcellularLocation>
</comment>
<dbReference type="InterPro" id="IPR001498">
    <property type="entry name" value="Impact_N"/>
</dbReference>
<dbReference type="GO" id="GO:0140469">
    <property type="term" value="P:GCN2-mediated signaling"/>
    <property type="evidence" value="ECO:0007669"/>
    <property type="project" value="TreeGrafter"/>
</dbReference>
<dbReference type="SUPFAM" id="SSF54211">
    <property type="entry name" value="Ribosomal protein S5 domain 2-like"/>
    <property type="match status" value="1"/>
</dbReference>
<sequence length="351" mass="38848">MPSSSPPSNGPSDLRGELALVIAELLERPDRESVASELQVLQSIYGDDAIRLWHPPAKESNHLRHVDSRDEGTLRYEAELSLPSPHDEITVRVLVSIPPTYPVSSPPQLQLLSRYIGAFGADSALFGSVLRTFISVNGVEWAPDTVCVFDGLTSVIERCTTWYEEHLTAEKAGELVREDAKAQPESERIEKIEHSPSPEDIITINTLPEGLELFTAEAITDRKSAFVGRACRITHPSQASRRLVLSYLMTDRRISRAAHPIINAWRCQIGTLIHQDNDDDGETAAGGRLAHLLQILEVNNVLVIVTRYFGGIHLGPDRFKHINQAARNALDLGGFLDAPETKRSLGRGQRH</sequence>
<reference evidence="8" key="1">
    <citation type="submission" date="2020-11" db="EMBL/GenBank/DDBJ databases">
        <authorList>
            <consortium name="DOE Joint Genome Institute"/>
            <person name="Ahrendt S."/>
            <person name="Riley R."/>
            <person name="Andreopoulos W."/>
            <person name="Labutti K."/>
            <person name="Pangilinan J."/>
            <person name="Ruiz-Duenas F.J."/>
            <person name="Barrasa J.M."/>
            <person name="Sanchez-Garcia M."/>
            <person name="Camarero S."/>
            <person name="Miyauchi S."/>
            <person name="Serrano A."/>
            <person name="Linde D."/>
            <person name="Babiker R."/>
            <person name="Drula E."/>
            <person name="Ayuso-Fernandez I."/>
            <person name="Pacheco R."/>
            <person name="Padilla G."/>
            <person name="Ferreira P."/>
            <person name="Barriuso J."/>
            <person name="Kellner H."/>
            <person name="Castanera R."/>
            <person name="Alfaro M."/>
            <person name="Ramirez L."/>
            <person name="Pisabarro A.G."/>
            <person name="Kuo A."/>
            <person name="Tritt A."/>
            <person name="Lipzen A."/>
            <person name="He G."/>
            <person name="Yan M."/>
            <person name="Ng V."/>
            <person name="Cullen D."/>
            <person name="Martin F."/>
            <person name="Rosso M.-N."/>
            <person name="Henrissat B."/>
            <person name="Hibbett D."/>
            <person name="Martinez A.T."/>
            <person name="Grigoriev I.V."/>
        </authorList>
    </citation>
    <scope>NUCLEOTIDE SEQUENCE</scope>
    <source>
        <strain evidence="8">CBS 247.69</strain>
    </source>
</reference>
<keyword evidence="3" id="KW-0963">Cytoplasm</keyword>
<evidence type="ECO:0000256" key="4">
    <source>
        <dbReference type="ARBA" id="ARBA00022491"/>
    </source>
</evidence>
<keyword evidence="9" id="KW-1185">Reference proteome</keyword>
<accession>A0A9P5Y1Z3</accession>
<dbReference type="InterPro" id="IPR020568">
    <property type="entry name" value="Ribosomal_Su5_D2-typ_SF"/>
</dbReference>
<proteinExistence type="inferred from homology"/>
<evidence type="ECO:0000259" key="7">
    <source>
        <dbReference type="PROSITE" id="PS50908"/>
    </source>
</evidence>
<dbReference type="PANTHER" id="PTHR16301:SF24">
    <property type="entry name" value="RWD DOMAIN-CONTAINING PROTEIN"/>
    <property type="match status" value="1"/>
</dbReference>
<dbReference type="PANTHER" id="PTHR16301">
    <property type="entry name" value="IMPACT-RELATED"/>
    <property type="match status" value="1"/>
</dbReference>
<dbReference type="Pfam" id="PF05773">
    <property type="entry name" value="RWD"/>
    <property type="match status" value="1"/>
</dbReference>
<evidence type="ECO:0000256" key="2">
    <source>
        <dbReference type="ARBA" id="ARBA00007665"/>
    </source>
</evidence>
<dbReference type="InterPro" id="IPR006575">
    <property type="entry name" value="RWD_dom"/>
</dbReference>
<dbReference type="Proteomes" id="UP000807353">
    <property type="component" value="Unassembled WGS sequence"/>
</dbReference>
<dbReference type="InterPro" id="IPR036956">
    <property type="entry name" value="Impact_N_sf"/>
</dbReference>
<dbReference type="PROSITE" id="PS50908">
    <property type="entry name" value="RWD"/>
    <property type="match status" value="1"/>
</dbReference>
<evidence type="ECO:0000313" key="8">
    <source>
        <dbReference type="EMBL" id="KAF9459770.1"/>
    </source>
</evidence>
<evidence type="ECO:0000313" key="9">
    <source>
        <dbReference type="Proteomes" id="UP000807353"/>
    </source>
</evidence>